<dbReference type="AlphaFoldDB" id="A0A848L926"/>
<dbReference type="EMBL" id="JABBJJ010000001">
    <property type="protein sequence ID" value="NMO13355.1"/>
    <property type="molecule type" value="Genomic_DNA"/>
</dbReference>
<dbReference type="InterPro" id="IPR002204">
    <property type="entry name" value="3-OH-isobutyrate_DH-rel_CS"/>
</dbReference>
<feature type="domain" description="6-phosphogluconate dehydrogenase NADP-binding" evidence="4">
    <location>
        <begin position="2"/>
        <end position="161"/>
    </location>
</feature>
<dbReference type="InterPro" id="IPR013328">
    <property type="entry name" value="6PGD_dom2"/>
</dbReference>
<dbReference type="Pfam" id="PF14833">
    <property type="entry name" value="NAD_binding_11"/>
    <property type="match status" value="1"/>
</dbReference>
<dbReference type="Gene3D" id="1.10.1040.10">
    <property type="entry name" value="N-(1-d-carboxylethyl)-l-norvaline Dehydrogenase, domain 2"/>
    <property type="match status" value="1"/>
</dbReference>
<protein>
    <submittedName>
        <fullName evidence="6">NAD(P)-dependent oxidoreductase</fullName>
    </submittedName>
</protein>
<dbReference type="GO" id="GO:0016491">
    <property type="term" value="F:oxidoreductase activity"/>
    <property type="evidence" value="ECO:0007669"/>
    <property type="project" value="UniProtKB-KW"/>
</dbReference>
<dbReference type="PANTHER" id="PTHR43580:SF2">
    <property type="entry name" value="CYTOKINE-LIKE NUCLEAR FACTOR N-PAC"/>
    <property type="match status" value="1"/>
</dbReference>
<name>A0A848L926_9BACT</name>
<dbReference type="InterPro" id="IPR036291">
    <property type="entry name" value="NAD(P)-bd_dom_sf"/>
</dbReference>
<dbReference type="GO" id="GO:0050661">
    <property type="term" value="F:NADP binding"/>
    <property type="evidence" value="ECO:0007669"/>
    <property type="project" value="InterPro"/>
</dbReference>
<keyword evidence="1" id="KW-0560">Oxidoreductase</keyword>
<dbReference type="InterPro" id="IPR008927">
    <property type="entry name" value="6-PGluconate_DH-like_C_sf"/>
</dbReference>
<dbReference type="Gene3D" id="3.40.50.720">
    <property type="entry name" value="NAD(P)-binding Rossmann-like Domain"/>
    <property type="match status" value="1"/>
</dbReference>
<dbReference type="GO" id="GO:0016054">
    <property type="term" value="P:organic acid catabolic process"/>
    <property type="evidence" value="ECO:0007669"/>
    <property type="project" value="UniProtKB-ARBA"/>
</dbReference>
<feature type="active site" evidence="3">
    <location>
        <position position="171"/>
    </location>
</feature>
<comment type="caution">
    <text evidence="6">The sequence shown here is derived from an EMBL/GenBank/DDBJ whole genome shotgun (WGS) entry which is preliminary data.</text>
</comment>
<accession>A0A848L926</accession>
<gene>
    <name evidence="6" type="ORF">HG543_00500</name>
</gene>
<dbReference type="SUPFAM" id="SSF51735">
    <property type="entry name" value="NAD(P)-binding Rossmann-fold domains"/>
    <property type="match status" value="1"/>
</dbReference>
<dbReference type="SUPFAM" id="SSF48179">
    <property type="entry name" value="6-phosphogluconate dehydrogenase C-terminal domain-like"/>
    <property type="match status" value="1"/>
</dbReference>
<dbReference type="PANTHER" id="PTHR43580">
    <property type="entry name" value="OXIDOREDUCTASE GLYR1-RELATED"/>
    <property type="match status" value="1"/>
</dbReference>
<dbReference type="Proteomes" id="UP000518300">
    <property type="component" value="Unassembled WGS sequence"/>
</dbReference>
<feature type="domain" description="3-hydroxyisobutyrate dehydrogenase-like NAD-binding" evidence="5">
    <location>
        <begin position="166"/>
        <end position="282"/>
    </location>
</feature>
<keyword evidence="2" id="KW-0520">NAD</keyword>
<evidence type="ECO:0000256" key="3">
    <source>
        <dbReference type="PIRSR" id="PIRSR000103-1"/>
    </source>
</evidence>
<reference evidence="6 7" key="1">
    <citation type="submission" date="2020-04" db="EMBL/GenBank/DDBJ databases">
        <title>Draft genome of Pyxidicoccus fallax type strain.</title>
        <authorList>
            <person name="Whitworth D.E."/>
        </authorList>
    </citation>
    <scope>NUCLEOTIDE SEQUENCE [LARGE SCALE GENOMIC DNA]</scope>
    <source>
        <strain evidence="6 7">DSM 14698</strain>
    </source>
</reference>
<dbReference type="InterPro" id="IPR051265">
    <property type="entry name" value="HIBADH-related_NP60_sf"/>
</dbReference>
<dbReference type="RefSeq" id="WP_169342630.1">
    <property type="nucleotide sequence ID" value="NZ_JABBJJ010000001.1"/>
</dbReference>
<evidence type="ECO:0000256" key="2">
    <source>
        <dbReference type="ARBA" id="ARBA00023027"/>
    </source>
</evidence>
<dbReference type="GO" id="GO:0051287">
    <property type="term" value="F:NAD binding"/>
    <property type="evidence" value="ECO:0007669"/>
    <property type="project" value="InterPro"/>
</dbReference>
<dbReference type="InterPro" id="IPR029154">
    <property type="entry name" value="HIBADH-like_NADP-bd"/>
</dbReference>
<evidence type="ECO:0000259" key="4">
    <source>
        <dbReference type="Pfam" id="PF03446"/>
    </source>
</evidence>
<dbReference type="InterPro" id="IPR006115">
    <property type="entry name" value="6PGDH_NADP-bd"/>
</dbReference>
<evidence type="ECO:0000259" key="5">
    <source>
        <dbReference type="Pfam" id="PF14833"/>
    </source>
</evidence>
<evidence type="ECO:0000256" key="1">
    <source>
        <dbReference type="ARBA" id="ARBA00023002"/>
    </source>
</evidence>
<evidence type="ECO:0000313" key="7">
    <source>
        <dbReference type="Proteomes" id="UP000518300"/>
    </source>
</evidence>
<evidence type="ECO:0000313" key="6">
    <source>
        <dbReference type="EMBL" id="NMO13355.1"/>
    </source>
</evidence>
<dbReference type="PROSITE" id="PS00895">
    <property type="entry name" value="3_HYDROXYISOBUT_DH"/>
    <property type="match status" value="1"/>
</dbReference>
<dbReference type="InterPro" id="IPR015815">
    <property type="entry name" value="HIBADH-related"/>
</dbReference>
<dbReference type="PIRSF" id="PIRSF000103">
    <property type="entry name" value="HIBADH"/>
    <property type="match status" value="1"/>
</dbReference>
<sequence length="296" mass="30698">MKLGFIGLGNMGLPMAKNLLAAGHEVTVWNRSPAKAEPLREKGARVAGTPAEAARGAEVVFTMLADDRAVEAAVFGSDGLHAGLGKGAVHVSSSTISVALSERLTQAHASAGQGYVSAPVFGRPDAADAKQLWVVAAGAKADVERSRPLLEAVGRGLTVLGEKASAANVVKLSGNFLIASMMEALGEAFALTRKSGVEAKVFMEVFQSVFARGPIFERYAQLIADEKYSPAGFPMRLGLKDVGLVLEAARGAQVPMPLGSLLHDQYLGGVAQGHGDLDWSALGALVAERAGLKRGS</sequence>
<dbReference type="Pfam" id="PF03446">
    <property type="entry name" value="NAD_binding_2"/>
    <property type="match status" value="1"/>
</dbReference>
<organism evidence="6 7">
    <name type="scientific">Pyxidicoccus fallax</name>
    <dbReference type="NCBI Taxonomy" id="394095"/>
    <lineage>
        <taxon>Bacteria</taxon>
        <taxon>Pseudomonadati</taxon>
        <taxon>Myxococcota</taxon>
        <taxon>Myxococcia</taxon>
        <taxon>Myxococcales</taxon>
        <taxon>Cystobacterineae</taxon>
        <taxon>Myxococcaceae</taxon>
        <taxon>Pyxidicoccus</taxon>
    </lineage>
</organism>
<keyword evidence="7" id="KW-1185">Reference proteome</keyword>
<proteinExistence type="predicted"/>